<comment type="catalytic activity">
    <reaction evidence="18">
        <text>L-histidyl-L-alpha-amino acid(out) = L-histidyl-L-alpha-amino acid(in)</text>
        <dbReference type="Rhea" id="RHEA:79379"/>
        <dbReference type="ChEBI" id="CHEBI:229964"/>
    </reaction>
</comment>
<name>A0A1X7TNI7_AMPQE</name>
<evidence type="ECO:0000256" key="3">
    <source>
        <dbReference type="ARBA" id="ARBA00022448"/>
    </source>
</evidence>
<comment type="catalytic activity">
    <reaction evidence="16">
        <text>L-lysyl-L-lysine(out) = L-lysyl-L-lysine(in)</text>
        <dbReference type="Rhea" id="RHEA:79403"/>
        <dbReference type="ChEBI" id="CHEBI:229956"/>
    </reaction>
</comment>
<feature type="transmembrane region" description="Helical" evidence="25">
    <location>
        <begin position="189"/>
        <end position="209"/>
    </location>
</feature>
<evidence type="ECO:0000313" key="26">
    <source>
        <dbReference type="EnsemblMetazoa" id="Aqu2.1.16517_001"/>
    </source>
</evidence>
<evidence type="ECO:0000256" key="25">
    <source>
        <dbReference type="SAM" id="Phobius"/>
    </source>
</evidence>
<evidence type="ECO:0000256" key="23">
    <source>
        <dbReference type="ARBA" id="ARBA00045709"/>
    </source>
</evidence>
<evidence type="ECO:0000256" key="16">
    <source>
        <dbReference type="ARBA" id="ARBA00044900"/>
    </source>
</evidence>
<dbReference type="InterPro" id="IPR036259">
    <property type="entry name" value="MFS_trans_sf"/>
</dbReference>
<evidence type="ECO:0000256" key="10">
    <source>
        <dbReference type="ARBA" id="ARBA00044881"/>
    </source>
</evidence>
<evidence type="ECO:0000256" key="11">
    <source>
        <dbReference type="ARBA" id="ARBA00044884"/>
    </source>
</evidence>
<comment type="catalytic activity">
    <reaction evidence="15">
        <text>L-arginyl-L-alpha-amino acid(out) = L-arginyl-L-alpha-amino acid(in)</text>
        <dbReference type="Rhea" id="RHEA:79371"/>
        <dbReference type="ChEBI" id="CHEBI:84315"/>
    </reaction>
</comment>
<evidence type="ECO:0000256" key="6">
    <source>
        <dbReference type="ARBA" id="ARBA00023136"/>
    </source>
</evidence>
<evidence type="ECO:0000256" key="21">
    <source>
        <dbReference type="ARBA" id="ARBA00044985"/>
    </source>
</evidence>
<feature type="transmembrane region" description="Helical" evidence="25">
    <location>
        <begin position="124"/>
        <end position="150"/>
    </location>
</feature>
<protein>
    <recommendedName>
        <fullName evidence="21">Lysosomal dipeptide transporter MFSD1</fullName>
    </recommendedName>
    <alternativeName>
        <fullName evidence="22">Major facilitator superfamily domain-containing protein 1</fullName>
    </alternativeName>
</protein>
<dbReference type="SUPFAM" id="SSF103473">
    <property type="entry name" value="MFS general substrate transporter"/>
    <property type="match status" value="1"/>
</dbReference>
<dbReference type="eggNOG" id="KOG4686">
    <property type="taxonomic scope" value="Eukaryota"/>
</dbReference>
<dbReference type="AlphaFoldDB" id="A0A1X7TNI7"/>
<evidence type="ECO:0000256" key="1">
    <source>
        <dbReference type="ARBA" id="ARBA00004155"/>
    </source>
</evidence>
<evidence type="ECO:0000256" key="4">
    <source>
        <dbReference type="ARBA" id="ARBA00022692"/>
    </source>
</evidence>
<evidence type="ECO:0000256" key="18">
    <source>
        <dbReference type="ARBA" id="ARBA00044912"/>
    </source>
</evidence>
<organism evidence="26">
    <name type="scientific">Amphimedon queenslandica</name>
    <name type="common">Sponge</name>
    <dbReference type="NCBI Taxonomy" id="400682"/>
    <lineage>
        <taxon>Eukaryota</taxon>
        <taxon>Metazoa</taxon>
        <taxon>Porifera</taxon>
        <taxon>Demospongiae</taxon>
        <taxon>Heteroscleromorpha</taxon>
        <taxon>Haplosclerida</taxon>
        <taxon>Niphatidae</taxon>
        <taxon>Amphimedon</taxon>
    </lineage>
</organism>
<comment type="similarity">
    <text evidence="2">Belongs to the major facilitator superfamily.</text>
</comment>
<evidence type="ECO:0000256" key="14">
    <source>
        <dbReference type="ARBA" id="ARBA00044898"/>
    </source>
</evidence>
<dbReference type="Proteomes" id="UP000007879">
    <property type="component" value="Unassembled WGS sequence"/>
</dbReference>
<comment type="catalytic activity">
    <reaction evidence="11">
        <text>L-alpha-aminoacyl-L-histidine(out) = L-alpha-aminoacyl-L-histidine(in)</text>
        <dbReference type="Rhea" id="RHEA:79375"/>
        <dbReference type="ChEBI" id="CHEBI:229967"/>
    </reaction>
</comment>
<evidence type="ECO:0000256" key="8">
    <source>
        <dbReference type="ARBA" id="ARBA00044876"/>
    </source>
</evidence>
<dbReference type="GO" id="GO:0005765">
    <property type="term" value="C:lysosomal membrane"/>
    <property type="evidence" value="ECO:0007669"/>
    <property type="project" value="UniProtKB-SubCell"/>
</dbReference>
<evidence type="ECO:0000256" key="9">
    <source>
        <dbReference type="ARBA" id="ARBA00044878"/>
    </source>
</evidence>
<gene>
    <name evidence="26" type="primary">105314584</name>
</gene>
<feature type="transmembrane region" description="Helical" evidence="25">
    <location>
        <begin position="77"/>
        <end position="97"/>
    </location>
</feature>
<comment type="catalytic activity">
    <reaction evidence="13">
        <text>L-alpha-aminoacyl-L-lysine(out) = L-alpha-aminoacyl-L-lysine(in)</text>
        <dbReference type="Rhea" id="RHEA:79383"/>
        <dbReference type="ChEBI" id="CHEBI:229966"/>
    </reaction>
</comment>
<comment type="catalytic activity">
    <reaction evidence="17">
        <text>L-arginyl-glycine(out) = L-arginyl-glycine(in)</text>
        <dbReference type="Rhea" id="RHEA:79391"/>
        <dbReference type="ChEBI" id="CHEBI:229955"/>
    </reaction>
</comment>
<keyword evidence="4 25" id="KW-0812">Transmembrane</keyword>
<keyword evidence="3" id="KW-0813">Transport</keyword>
<evidence type="ECO:0000256" key="13">
    <source>
        <dbReference type="ARBA" id="ARBA00044893"/>
    </source>
</evidence>
<comment type="catalytic activity">
    <reaction evidence="20">
        <text>L-lysyl-glycine(out) = L-lysyl-glycine(in)</text>
        <dbReference type="Rhea" id="RHEA:79407"/>
        <dbReference type="ChEBI" id="CHEBI:191202"/>
    </reaction>
</comment>
<evidence type="ECO:0000256" key="24">
    <source>
        <dbReference type="ARBA" id="ARBA00046376"/>
    </source>
</evidence>
<accession>A0A1X7TNI7</accession>
<feature type="transmembrane region" description="Helical" evidence="25">
    <location>
        <begin position="285"/>
        <end position="303"/>
    </location>
</feature>
<dbReference type="InterPro" id="IPR052187">
    <property type="entry name" value="MFSD1"/>
</dbReference>
<evidence type="ECO:0000256" key="12">
    <source>
        <dbReference type="ARBA" id="ARBA00044891"/>
    </source>
</evidence>
<evidence type="ECO:0000313" key="27">
    <source>
        <dbReference type="Proteomes" id="UP000007879"/>
    </source>
</evidence>
<dbReference type="EnsemblMetazoa" id="Aqu2.1.16517_001">
    <property type="protein sequence ID" value="Aqu2.1.16517_001"/>
    <property type="gene ID" value="Aqu2.1.16517"/>
</dbReference>
<evidence type="ECO:0000256" key="19">
    <source>
        <dbReference type="ARBA" id="ARBA00044919"/>
    </source>
</evidence>
<reference evidence="27" key="1">
    <citation type="journal article" date="2010" name="Nature">
        <title>The Amphimedon queenslandica genome and the evolution of animal complexity.</title>
        <authorList>
            <person name="Srivastava M."/>
            <person name="Simakov O."/>
            <person name="Chapman J."/>
            <person name="Fahey B."/>
            <person name="Gauthier M.E."/>
            <person name="Mitros T."/>
            <person name="Richards G.S."/>
            <person name="Conaco C."/>
            <person name="Dacre M."/>
            <person name="Hellsten U."/>
            <person name="Larroux C."/>
            <person name="Putnam N.H."/>
            <person name="Stanke M."/>
            <person name="Adamska M."/>
            <person name="Darling A."/>
            <person name="Degnan S.M."/>
            <person name="Oakley T.H."/>
            <person name="Plachetzki D.C."/>
            <person name="Zhai Y."/>
            <person name="Adamski M."/>
            <person name="Calcino A."/>
            <person name="Cummins S.F."/>
            <person name="Goodstein D.M."/>
            <person name="Harris C."/>
            <person name="Jackson D.J."/>
            <person name="Leys S.P."/>
            <person name="Shu S."/>
            <person name="Woodcroft B.J."/>
            <person name="Vervoort M."/>
            <person name="Kosik K.S."/>
            <person name="Manning G."/>
            <person name="Degnan B.M."/>
            <person name="Rokhsar D.S."/>
        </authorList>
    </citation>
    <scope>NUCLEOTIDE SEQUENCE [LARGE SCALE GENOMIC DNA]</scope>
</reference>
<dbReference type="Pfam" id="PF07690">
    <property type="entry name" value="MFS_1"/>
    <property type="match status" value="1"/>
</dbReference>
<keyword evidence="27" id="KW-1185">Reference proteome</keyword>
<dbReference type="PANTHER" id="PTHR23512:SF3">
    <property type="entry name" value="MAJOR FACILITATOR SUPERFAMILY DOMAIN-CONTAINING PROTEIN 1"/>
    <property type="match status" value="1"/>
</dbReference>
<evidence type="ECO:0000256" key="15">
    <source>
        <dbReference type="ARBA" id="ARBA00044899"/>
    </source>
</evidence>
<reference evidence="26" key="2">
    <citation type="submission" date="2017-05" db="UniProtKB">
        <authorList>
            <consortium name="EnsemblMetazoa"/>
        </authorList>
    </citation>
    <scope>IDENTIFICATION</scope>
</reference>
<dbReference type="OrthoDB" id="424834at2759"/>
<feature type="transmembrane region" description="Helical" evidence="25">
    <location>
        <begin position="215"/>
        <end position="239"/>
    </location>
</feature>
<dbReference type="InterPro" id="IPR011701">
    <property type="entry name" value="MFS"/>
</dbReference>
<keyword evidence="6 25" id="KW-0472">Membrane</keyword>
<evidence type="ECO:0000256" key="7">
    <source>
        <dbReference type="ARBA" id="ARBA00023228"/>
    </source>
</evidence>
<evidence type="ECO:0000256" key="5">
    <source>
        <dbReference type="ARBA" id="ARBA00022989"/>
    </source>
</evidence>
<comment type="catalytic activity">
    <reaction evidence="10">
        <text>L-alpha-aminoacyl-L-arginine(out) = L-alpha-aminoacyl-L-arginine(in)</text>
        <dbReference type="Rhea" id="RHEA:79367"/>
        <dbReference type="ChEBI" id="CHEBI:229968"/>
    </reaction>
</comment>
<comment type="subcellular location">
    <subcellularLocation>
        <location evidence="1">Lysosome membrane</location>
        <topology evidence="1">Multi-pass membrane protein</topology>
    </subcellularLocation>
</comment>
<comment type="catalytic activity">
    <reaction evidence="12">
        <text>L-lysyl-L-alpha-amino acid(out) = L-lysyl-L-alpha-amino acid(in)</text>
        <dbReference type="Rhea" id="RHEA:79387"/>
        <dbReference type="ChEBI" id="CHEBI:229965"/>
    </reaction>
</comment>
<comment type="catalytic activity">
    <reaction evidence="8">
        <text>L-lysyl-L-alanine(out) = L-lysyl-L-alanine(in)</text>
        <dbReference type="Rhea" id="RHEA:79399"/>
        <dbReference type="ChEBI" id="CHEBI:229954"/>
    </reaction>
</comment>
<proteinExistence type="inferred from homology"/>
<comment type="catalytic activity">
    <reaction evidence="14">
        <text>L-aspartyl-L-lysine(out) = L-aspartyl-L-lysine(in)</text>
        <dbReference type="Rhea" id="RHEA:79411"/>
        <dbReference type="ChEBI" id="CHEBI:229953"/>
    </reaction>
</comment>
<feature type="transmembrane region" description="Helical" evidence="25">
    <location>
        <begin position="162"/>
        <end position="182"/>
    </location>
</feature>
<comment type="catalytic activity">
    <reaction evidence="9">
        <text>L-histidyl-glycine(out) = L-histidyl-glycine(in)</text>
        <dbReference type="Rhea" id="RHEA:79395"/>
        <dbReference type="ChEBI" id="CHEBI:229957"/>
    </reaction>
</comment>
<evidence type="ECO:0000256" key="22">
    <source>
        <dbReference type="ARBA" id="ARBA00045018"/>
    </source>
</evidence>
<evidence type="ECO:0000256" key="2">
    <source>
        <dbReference type="ARBA" id="ARBA00008335"/>
    </source>
</evidence>
<dbReference type="EnsemblMetazoa" id="XM_011408840.1">
    <property type="protein sequence ID" value="XP_011407142.1"/>
    <property type="gene ID" value="LOC105314584"/>
</dbReference>
<comment type="subunit">
    <text evidence="24">Homodimer. Interacts with lysosomal protein GLMP (via lumenal domain); the interaction starts while both proteins are still in the endoplasmic reticulum and is required for stabilization of MFSD1 in lysosomes but has no direct effect on its targeting to lysosomes or transporter activity.</text>
</comment>
<keyword evidence="5 25" id="KW-1133">Transmembrane helix</keyword>
<sequence>MLAGRFVVGFSTNLVIVIDHAFKPIWFKEDLPLAIAIDIGFSRTGGALAILLPQLIYDSLSIFHSPTFRLGASLLTAAGFMIIGLIFALIVFFMDFLREKTATKVSKPEPVSILNHFKQFPLKFWLIMAVNVTYLPLMYTVVGIAQVFFIQKYGLSTDMANLANGLLFGSAVILIPIAGYLISKIGFHLYWLLTALVTTTLPPLLIFAFSNEESYLPFVAAVFYSLSYTLCGPSFIAMIPLIVEKRYLGTAYGIQRGSYSATYSLMSYIAGLIVDTIGYFVLQSFFIHIILLCIDFTLIMVFLDAASDNPILNVPASWLRRKYGQIKDKKSSQ</sequence>
<comment type="function">
    <text evidence="23">Lysosomal dipeptide uniporter that selectively exports lysine, arginine or histidine-containing dipeptides with a net positive charge from the lysosome lumen into the cytosol. Could play a role in a specific type of protein O-glycosylation indirectly regulating macrophages migration and tissue invasion. Also essential for liver homeostasis.</text>
</comment>
<evidence type="ECO:0000256" key="17">
    <source>
        <dbReference type="ARBA" id="ARBA00044903"/>
    </source>
</evidence>
<keyword evidence="7" id="KW-0458">Lysosome</keyword>
<dbReference type="GO" id="GO:0022857">
    <property type="term" value="F:transmembrane transporter activity"/>
    <property type="evidence" value="ECO:0007669"/>
    <property type="project" value="InterPro"/>
</dbReference>
<comment type="catalytic activity">
    <reaction evidence="19">
        <text>L-alanyl-L-lysine(out) = L-alanyl-L-lysine(in)</text>
        <dbReference type="Rhea" id="RHEA:79415"/>
        <dbReference type="ChEBI" id="CHEBI:192470"/>
    </reaction>
</comment>
<dbReference type="InParanoid" id="A0A1X7TNI7"/>
<dbReference type="Gene3D" id="1.20.1250.20">
    <property type="entry name" value="MFS general substrate transporter like domains"/>
    <property type="match status" value="1"/>
</dbReference>
<feature type="transmembrane region" description="Helical" evidence="25">
    <location>
        <begin position="260"/>
        <end position="279"/>
    </location>
</feature>
<dbReference type="PANTHER" id="PTHR23512">
    <property type="entry name" value="MAJOR FACILITATOR SUPERFAMILY DOMAIN-CONTAINING PROTEIN 1"/>
    <property type="match status" value="1"/>
</dbReference>
<dbReference type="KEGG" id="aqu:105314584"/>
<evidence type="ECO:0000256" key="20">
    <source>
        <dbReference type="ARBA" id="ARBA00044924"/>
    </source>
</evidence>